<sequence length="263" mass="29944">MKASTNLSSLPTEIHTQILEYLDNFIDQINAGCALPLWNGILHHSSLYHYSPHLRRSRYVRFQSAWQNAVAIHCAIGGLSNDLQLTVCCAVRNGEIERASLAWKPLYPFINLQRGGILQSIGDMDQSWTEIDLKNHFILNDHFMLPFRGTIARGLELPGEDVSISKSHIDSDLRTSFVKVKFKSPSSHDSNIFVKVDEISVFPSHPEDMTFRSFMQFIVREADRVFKGRHDDTGIKKLHYFKICADDDLSVTLYMPSQELGGF</sequence>
<reference evidence="2 3" key="1">
    <citation type="submission" date="2019-10" db="EMBL/GenBank/DDBJ databases">
        <authorList>
            <person name="Palmer J.M."/>
        </authorList>
    </citation>
    <scope>NUCLEOTIDE SEQUENCE [LARGE SCALE GENOMIC DNA]</scope>
    <source>
        <strain evidence="2 3">TWF730</strain>
    </source>
</reference>
<keyword evidence="3" id="KW-1185">Reference proteome</keyword>
<dbReference type="InterPro" id="IPR001810">
    <property type="entry name" value="F-box_dom"/>
</dbReference>
<dbReference type="AlphaFoldDB" id="A0AAV9UC01"/>
<name>A0AAV9UC01_9PEZI</name>
<evidence type="ECO:0000313" key="3">
    <source>
        <dbReference type="Proteomes" id="UP001373714"/>
    </source>
</evidence>
<proteinExistence type="predicted"/>
<organism evidence="2 3">
    <name type="scientific">Orbilia blumenaviensis</name>
    <dbReference type="NCBI Taxonomy" id="1796055"/>
    <lineage>
        <taxon>Eukaryota</taxon>
        <taxon>Fungi</taxon>
        <taxon>Dikarya</taxon>
        <taxon>Ascomycota</taxon>
        <taxon>Pezizomycotina</taxon>
        <taxon>Orbiliomycetes</taxon>
        <taxon>Orbiliales</taxon>
        <taxon>Orbiliaceae</taxon>
        <taxon>Orbilia</taxon>
    </lineage>
</organism>
<evidence type="ECO:0000259" key="1">
    <source>
        <dbReference type="PROSITE" id="PS50181"/>
    </source>
</evidence>
<feature type="domain" description="F-box" evidence="1">
    <location>
        <begin position="4"/>
        <end position="23"/>
    </location>
</feature>
<protein>
    <recommendedName>
        <fullName evidence="1">F-box domain-containing protein</fullName>
    </recommendedName>
</protein>
<gene>
    <name evidence="2" type="ORF">TWF730_002973</name>
</gene>
<dbReference type="PROSITE" id="PS50181">
    <property type="entry name" value="FBOX"/>
    <property type="match status" value="1"/>
</dbReference>
<dbReference type="InterPro" id="IPR036047">
    <property type="entry name" value="F-box-like_dom_sf"/>
</dbReference>
<dbReference type="EMBL" id="JAVHNS010000013">
    <property type="protein sequence ID" value="KAK6337578.1"/>
    <property type="molecule type" value="Genomic_DNA"/>
</dbReference>
<comment type="caution">
    <text evidence="2">The sequence shown here is derived from an EMBL/GenBank/DDBJ whole genome shotgun (WGS) entry which is preliminary data.</text>
</comment>
<dbReference type="SUPFAM" id="SSF81383">
    <property type="entry name" value="F-box domain"/>
    <property type="match status" value="1"/>
</dbReference>
<accession>A0AAV9UC01</accession>
<dbReference type="Proteomes" id="UP001373714">
    <property type="component" value="Unassembled WGS sequence"/>
</dbReference>
<evidence type="ECO:0000313" key="2">
    <source>
        <dbReference type="EMBL" id="KAK6337578.1"/>
    </source>
</evidence>